<dbReference type="OMA" id="MESPRFY"/>
<protein>
    <submittedName>
        <fullName evidence="9">PREDICTED: mRNAion factor</fullName>
    </submittedName>
</protein>
<organism evidence="9 10">
    <name type="scientific">Prunus dulcis</name>
    <name type="common">Almond</name>
    <name type="synonym">Amygdalus dulcis</name>
    <dbReference type="NCBI Taxonomy" id="3755"/>
    <lineage>
        <taxon>Eukaryota</taxon>
        <taxon>Viridiplantae</taxon>
        <taxon>Streptophyta</taxon>
        <taxon>Embryophyta</taxon>
        <taxon>Tracheophyta</taxon>
        <taxon>Spermatophyta</taxon>
        <taxon>Magnoliopsida</taxon>
        <taxon>eudicotyledons</taxon>
        <taxon>Gunneridae</taxon>
        <taxon>Pentapetalae</taxon>
        <taxon>rosids</taxon>
        <taxon>fabids</taxon>
        <taxon>Rosales</taxon>
        <taxon>Rosaceae</taxon>
        <taxon>Amygdaloideae</taxon>
        <taxon>Amygdaleae</taxon>
        <taxon>Prunus</taxon>
    </lineage>
</organism>
<dbReference type="Gene3D" id="4.10.280.10">
    <property type="entry name" value="Helix-loop-helix DNA-binding domain"/>
    <property type="match status" value="1"/>
</dbReference>
<evidence type="ECO:0000256" key="5">
    <source>
        <dbReference type="ARBA" id="ARBA00023242"/>
    </source>
</evidence>
<evidence type="ECO:0000256" key="2">
    <source>
        <dbReference type="ARBA" id="ARBA00023015"/>
    </source>
</evidence>
<dbReference type="SUPFAM" id="SSF47459">
    <property type="entry name" value="HLH, helix-loop-helix DNA-binding domain"/>
    <property type="match status" value="1"/>
</dbReference>
<evidence type="ECO:0000256" key="6">
    <source>
        <dbReference type="SAM" id="Coils"/>
    </source>
</evidence>
<dbReference type="GO" id="GO:0000978">
    <property type="term" value="F:RNA polymerase II cis-regulatory region sequence-specific DNA binding"/>
    <property type="evidence" value="ECO:0007669"/>
    <property type="project" value="TreeGrafter"/>
</dbReference>
<accession>A0A5E4GNI2</accession>
<evidence type="ECO:0000256" key="1">
    <source>
        <dbReference type="ARBA" id="ARBA00004123"/>
    </source>
</evidence>
<proteinExistence type="predicted"/>
<dbReference type="GO" id="GO:0005634">
    <property type="term" value="C:nucleus"/>
    <property type="evidence" value="ECO:0007669"/>
    <property type="project" value="UniProtKB-SubCell"/>
</dbReference>
<evidence type="ECO:0000313" key="9">
    <source>
        <dbReference type="EMBL" id="VVA41131.1"/>
    </source>
</evidence>
<dbReference type="Gene3D" id="3.40.850.10">
    <property type="entry name" value="Kinesin motor domain"/>
    <property type="match status" value="1"/>
</dbReference>
<evidence type="ECO:0000256" key="4">
    <source>
        <dbReference type="ARBA" id="ARBA00023163"/>
    </source>
</evidence>
<evidence type="ECO:0000256" key="7">
    <source>
        <dbReference type="SAM" id="MobiDB-lite"/>
    </source>
</evidence>
<evidence type="ECO:0000313" key="10">
    <source>
        <dbReference type="Proteomes" id="UP000327085"/>
    </source>
</evidence>
<sequence length="820" mass="91818">IILDVPTVGGRLMLADMAGSENIEQAGQIVFEAKMQDSFEDDKTKILMVLCASPDPKEIHKTISTLEYGAKAKCIVRGPHTPIKDKIGTEDSSAVILGSRIAAMDEFILKLQRENKLKEKERNEAHRELQKKEEEVAALRAKLELMEGTGSGKKEEEINLKVTEVAQTLKLELEKKLEECQRMANEFVELERRRMEERILQQQQEVEMLRRRLEEIELELCRSGDGNGKESGTKDHDGTQFAKRLLGIYASDDAGGMVKSMDLDMDDQEPFAREVKYVGGVAYQSDSSIVNAVNIDSFEPKYADRVCLSTVFEEEEMEEEEGLKENVEAEEVEKEVIEEKRVCMVDGSSLQSNCNMGSLTSLPKDYQHTPTVNRPSRNPGEGDGGGDQMIGLSGSAHIYTLWKLQRALSTCDNSSTYCCIRELQPFTDADTEVYVKWEASKENPGKFITTLKVVKDASLADLRKLIAIYLGADNQAFTFLMLGDPTGDSVPKEKEATIQATKLPLCNNKSNGYLASLRPLKGMESPRFYLIISMAMMSSFCPADDWGSLQFLNPDMNMVSFQAQQEQLAAASDILGLQDYSLPNFPDYTTCIDPLSETYESSCSENFLLPDFYLPTENINLSSFQSPEIFPSLDEYGCSYQQNPKRQKFGVCSFFNAYDDQFLQPQLLAPTPSPQTQIPQQPSYECAKMNKPNGGAVTLSAQSIAARERRRRITEKTQELGRLIPGATKMNTAEMLQAAYKYVKFLQAQVSVLKLMTDSPVHQEKKDLQAVASPIVQEKLYSEEKCLVSKEFVQVLANDHDIESKPLLKDSVAQLLQTKG</sequence>
<dbReference type="EMBL" id="CABIKO010001185">
    <property type="protein sequence ID" value="VVA41131.1"/>
    <property type="molecule type" value="Genomic_DNA"/>
</dbReference>
<dbReference type="Gramene" id="VVA41131">
    <property type="protein sequence ID" value="VVA41131"/>
    <property type="gene ID" value="Prudul26B031958"/>
</dbReference>
<feature type="region of interest" description="Disordered" evidence="7">
    <location>
        <begin position="361"/>
        <end position="387"/>
    </location>
</feature>
<keyword evidence="4" id="KW-0804">Transcription</keyword>
<dbReference type="InterPro" id="IPR045843">
    <property type="entry name" value="IND-like"/>
</dbReference>
<reference evidence="10" key="1">
    <citation type="journal article" date="2020" name="Plant J.">
        <title>Transposons played a major role in the diversification between the closely related almond and peach genomes: results from the almond genome sequence.</title>
        <authorList>
            <person name="Alioto T."/>
            <person name="Alexiou K.G."/>
            <person name="Bardil A."/>
            <person name="Barteri F."/>
            <person name="Castanera R."/>
            <person name="Cruz F."/>
            <person name="Dhingra A."/>
            <person name="Duval H."/>
            <person name="Fernandez I Marti A."/>
            <person name="Frias L."/>
            <person name="Galan B."/>
            <person name="Garcia J.L."/>
            <person name="Howad W."/>
            <person name="Gomez-Garrido J."/>
            <person name="Gut M."/>
            <person name="Julca I."/>
            <person name="Morata J."/>
            <person name="Puigdomenech P."/>
            <person name="Ribeca P."/>
            <person name="Rubio Cabetas M.J."/>
            <person name="Vlasova A."/>
            <person name="Wirthensohn M."/>
            <person name="Garcia-Mas J."/>
            <person name="Gabaldon T."/>
            <person name="Casacuberta J.M."/>
            <person name="Arus P."/>
        </authorList>
    </citation>
    <scope>NUCLEOTIDE SEQUENCE [LARGE SCALE GENOMIC DNA]</scope>
    <source>
        <strain evidence="10">cv. Texas</strain>
    </source>
</reference>
<dbReference type="SMART" id="SM00353">
    <property type="entry name" value="HLH"/>
    <property type="match status" value="1"/>
</dbReference>
<dbReference type="PROSITE" id="PS50888">
    <property type="entry name" value="BHLH"/>
    <property type="match status" value="1"/>
</dbReference>
<feature type="domain" description="BHLH" evidence="8">
    <location>
        <begin position="697"/>
        <end position="746"/>
    </location>
</feature>
<dbReference type="GO" id="GO:0046983">
    <property type="term" value="F:protein dimerization activity"/>
    <property type="evidence" value="ECO:0007669"/>
    <property type="project" value="InterPro"/>
</dbReference>
<keyword evidence="6" id="KW-0175">Coiled coil</keyword>
<dbReference type="Proteomes" id="UP000327085">
    <property type="component" value="Unassembled WGS sequence"/>
</dbReference>
<dbReference type="GO" id="GO:0000981">
    <property type="term" value="F:DNA-binding transcription factor activity, RNA polymerase II-specific"/>
    <property type="evidence" value="ECO:0007669"/>
    <property type="project" value="TreeGrafter"/>
</dbReference>
<evidence type="ECO:0000259" key="8">
    <source>
        <dbReference type="PROSITE" id="PS50888"/>
    </source>
</evidence>
<keyword evidence="2" id="KW-0805">Transcription regulation</keyword>
<dbReference type="PANTHER" id="PTHR16223">
    <property type="entry name" value="TRANSCRIPTION FACTOR BHLH83-RELATED"/>
    <property type="match status" value="1"/>
</dbReference>
<dbReference type="InterPro" id="IPR011598">
    <property type="entry name" value="bHLH_dom"/>
</dbReference>
<dbReference type="InterPro" id="IPR036961">
    <property type="entry name" value="Kinesin_motor_dom_sf"/>
</dbReference>
<dbReference type="InterPro" id="IPR027417">
    <property type="entry name" value="P-loop_NTPase"/>
</dbReference>
<dbReference type="InterPro" id="IPR036638">
    <property type="entry name" value="HLH_DNA-bd_sf"/>
</dbReference>
<dbReference type="SUPFAM" id="SSF52540">
    <property type="entry name" value="P-loop containing nucleoside triphosphate hydrolases"/>
    <property type="match status" value="1"/>
</dbReference>
<evidence type="ECO:0000256" key="3">
    <source>
        <dbReference type="ARBA" id="ARBA00023125"/>
    </source>
</evidence>
<dbReference type="AlphaFoldDB" id="A0A5E4GNI2"/>
<dbReference type="PANTHER" id="PTHR16223:SF49">
    <property type="entry name" value="TRANSCRIPTION FACTOR BHLH52-RELATED"/>
    <property type="match status" value="1"/>
</dbReference>
<feature type="non-terminal residue" evidence="9">
    <location>
        <position position="1"/>
    </location>
</feature>
<dbReference type="Pfam" id="PF00010">
    <property type="entry name" value="HLH"/>
    <property type="match status" value="1"/>
</dbReference>
<gene>
    <name evidence="9" type="ORF">ALMOND_2B031958</name>
</gene>
<keyword evidence="3" id="KW-0238">DNA-binding</keyword>
<name>A0A5E4GNI2_PRUDU</name>
<dbReference type="InParanoid" id="A0A5E4GNI2"/>
<comment type="subcellular location">
    <subcellularLocation>
        <location evidence="1">Nucleus</location>
    </subcellularLocation>
</comment>
<feature type="coiled-coil region" evidence="6">
    <location>
        <begin position="310"/>
        <end position="340"/>
    </location>
</feature>
<feature type="coiled-coil region" evidence="6">
    <location>
        <begin position="104"/>
        <end position="219"/>
    </location>
</feature>
<keyword evidence="5" id="KW-0539">Nucleus</keyword>